<dbReference type="AlphaFoldDB" id="A0A1Z4V5V4"/>
<reference evidence="3 4" key="1">
    <citation type="submission" date="2017-06" db="EMBL/GenBank/DDBJ databases">
        <title>Genome sequencing of cyanobaciteial culture collection at National Institute for Environmental Studies (NIES).</title>
        <authorList>
            <person name="Hirose Y."/>
            <person name="Shimura Y."/>
            <person name="Fujisawa T."/>
            <person name="Nakamura Y."/>
            <person name="Kawachi M."/>
        </authorList>
    </citation>
    <scope>NUCLEOTIDE SEQUENCE [LARGE SCALE GENOMIC DNA]</scope>
    <source>
        <strain evidence="3 4">NIES-806</strain>
    </source>
</reference>
<dbReference type="OrthoDB" id="9788327at2"/>
<proteinExistence type="predicted"/>
<name>A0A1Z4V5V4_9CYAN</name>
<dbReference type="PANTHER" id="PTHR46333">
    <property type="entry name" value="CYTOKINESIS PROTEIN 3"/>
    <property type="match status" value="1"/>
</dbReference>
<dbReference type="InterPro" id="IPR002931">
    <property type="entry name" value="Transglutaminase-like"/>
</dbReference>
<dbReference type="GO" id="GO:0005737">
    <property type="term" value="C:cytoplasm"/>
    <property type="evidence" value="ECO:0007669"/>
    <property type="project" value="TreeGrafter"/>
</dbReference>
<keyword evidence="4" id="KW-1185">Reference proteome</keyword>
<dbReference type="Pfam" id="PF01841">
    <property type="entry name" value="Transglut_core"/>
    <property type="match status" value="1"/>
</dbReference>
<evidence type="ECO:0000259" key="2">
    <source>
        <dbReference type="SMART" id="SM00460"/>
    </source>
</evidence>
<dbReference type="InterPro" id="IPR052557">
    <property type="entry name" value="CAP/Cytokinesis_protein"/>
</dbReference>
<dbReference type="Gene3D" id="3.10.620.30">
    <property type="match status" value="1"/>
</dbReference>
<dbReference type="RefSeq" id="WP_096668681.1">
    <property type="nucleotide sequence ID" value="NZ_AP018316.1"/>
</dbReference>
<protein>
    <recommendedName>
        <fullName evidence="2">Transglutaminase-like domain-containing protein</fullName>
    </recommendedName>
</protein>
<dbReference type="KEGG" id="dcm:NIES806_31480"/>
<accession>A0A1Z4V5V4</accession>
<keyword evidence="1" id="KW-0812">Transmembrane</keyword>
<organism evidence="3 4">
    <name type="scientific">Dolichospermum compactum NIES-806</name>
    <dbReference type="NCBI Taxonomy" id="1973481"/>
    <lineage>
        <taxon>Bacteria</taxon>
        <taxon>Bacillati</taxon>
        <taxon>Cyanobacteriota</taxon>
        <taxon>Cyanophyceae</taxon>
        <taxon>Nostocales</taxon>
        <taxon>Aphanizomenonaceae</taxon>
        <taxon>Dolichospermum</taxon>
        <taxon>Dolichospermum compactum</taxon>
    </lineage>
</organism>
<keyword evidence="1" id="KW-1133">Transmembrane helix</keyword>
<feature type="transmembrane region" description="Helical" evidence="1">
    <location>
        <begin position="61"/>
        <end position="79"/>
    </location>
</feature>
<dbReference type="EMBL" id="AP018316">
    <property type="protein sequence ID" value="BAZ86930.1"/>
    <property type="molecule type" value="Genomic_DNA"/>
</dbReference>
<gene>
    <name evidence="3" type="ORF">NIES806_31480</name>
</gene>
<feature type="transmembrane region" description="Helical" evidence="1">
    <location>
        <begin position="24"/>
        <end position="46"/>
    </location>
</feature>
<evidence type="ECO:0000313" key="4">
    <source>
        <dbReference type="Proteomes" id="UP000218702"/>
    </source>
</evidence>
<dbReference type="PANTHER" id="PTHR46333:SF2">
    <property type="entry name" value="CYTOKINESIS PROTEIN 3"/>
    <property type="match status" value="1"/>
</dbReference>
<sequence length="372" mass="43722">MRKNFAELFRQEVRKRQQRKKKQIALIIGVSLLTLFLIIWFIYLWLQGKIILRTAHLTTSMIPNLITTVILILAVVIICRTIKHPSFRKYCQSLQLDKFSYWKNLKHKKLTGISVLIVLIHYTNPYGWGNLVSYLIHRPKLPQVKTALLQKNYTTIHPLIANMPSSAEKNIQSVAKYIVENEPDSYLRIKAVHDFVINWLTYDEEAWNKGIRHPQDPQTVFDTRKAVCEGYARLFEALARQIDANVVYIEGRVRLDLIQDSIPSWKKLIKPKDSLTGHAWNAVEIGGNWQFVDTTWDDDATSYRSDYLMRSPKLMIESHFPDQINLPLLHFLNWQLLPFSEQKNRDSFEKQALDRSIKFTQNYQTPDRYGHR</sequence>
<dbReference type="SMART" id="SM00460">
    <property type="entry name" value="TGc"/>
    <property type="match status" value="1"/>
</dbReference>
<evidence type="ECO:0000313" key="3">
    <source>
        <dbReference type="EMBL" id="BAZ86930.1"/>
    </source>
</evidence>
<keyword evidence="1" id="KW-0472">Membrane</keyword>
<dbReference type="InterPro" id="IPR038765">
    <property type="entry name" value="Papain-like_cys_pep_sf"/>
</dbReference>
<dbReference type="SUPFAM" id="SSF54001">
    <property type="entry name" value="Cysteine proteinases"/>
    <property type="match status" value="1"/>
</dbReference>
<feature type="domain" description="Transglutaminase-like" evidence="2">
    <location>
        <begin position="220"/>
        <end position="296"/>
    </location>
</feature>
<dbReference type="Proteomes" id="UP000218702">
    <property type="component" value="Chromosome"/>
</dbReference>
<evidence type="ECO:0000256" key="1">
    <source>
        <dbReference type="SAM" id="Phobius"/>
    </source>
</evidence>